<evidence type="ECO:0000256" key="4">
    <source>
        <dbReference type="SAM" id="Coils"/>
    </source>
</evidence>
<reference evidence="5 6" key="1">
    <citation type="submission" date="2016-07" db="EMBL/GenBank/DDBJ databases">
        <title>Genome analysis of Burkholderia fungorum ES3-20.</title>
        <authorList>
            <person name="Xu D."/>
            <person name="Yao R."/>
            <person name="Zheng S."/>
        </authorList>
    </citation>
    <scope>NUCLEOTIDE SEQUENCE [LARGE SCALE GENOMIC DNA]</scope>
    <source>
        <strain evidence="5 6">ES3-20</strain>
    </source>
</reference>
<evidence type="ECO:0000313" key="5">
    <source>
        <dbReference type="EMBL" id="RKF50613.1"/>
    </source>
</evidence>
<dbReference type="PANTHER" id="PTHR44943:SF8">
    <property type="entry name" value="TPR REPEAT-CONTAINING PROTEIN MJ0263"/>
    <property type="match status" value="1"/>
</dbReference>
<keyword evidence="2 3" id="KW-0802">TPR repeat</keyword>
<dbReference type="PANTHER" id="PTHR44943">
    <property type="entry name" value="CELLULOSE SYNTHASE OPERON PROTEIN C"/>
    <property type="match status" value="1"/>
</dbReference>
<evidence type="ECO:0000313" key="6">
    <source>
        <dbReference type="Proteomes" id="UP000283709"/>
    </source>
</evidence>
<dbReference type="InterPro" id="IPR013105">
    <property type="entry name" value="TPR_2"/>
</dbReference>
<feature type="repeat" description="TPR" evidence="3">
    <location>
        <begin position="391"/>
        <end position="424"/>
    </location>
</feature>
<evidence type="ECO:0000256" key="2">
    <source>
        <dbReference type="ARBA" id="ARBA00022803"/>
    </source>
</evidence>
<feature type="coiled-coil region" evidence="4">
    <location>
        <begin position="118"/>
        <end position="145"/>
    </location>
</feature>
<feature type="repeat" description="TPR" evidence="3">
    <location>
        <begin position="153"/>
        <end position="186"/>
    </location>
</feature>
<protein>
    <submittedName>
        <fullName evidence="5">Uncharacterized protein</fullName>
    </submittedName>
</protein>
<dbReference type="OrthoDB" id="9814129at2"/>
<sequence length="741" mass="82707">MAVDVETNLPDSAQRAATQDVFSAAHAAHERGSFAEAESGYRIVIADAPDHAPAWHGLGVLQFQQNRIEEADVSFERAIELAPTALALANRASVLTNLGRRDEALNCLTEAVTLNPAHLRALAQRASLLEEMARLEDALSAWNDVLEVAPTLVDALCRHGALALSLGQLPEALTSFERARAVQPASPEVMGYCGDVLRQMGRSDAALEQCERALRISPGNARLLFLRGMVLTDLGRLNEALAGLNESIAWQPDYIDALYNSSVVLERLRRYDEAIVRCERVLAWQPGHALALANRGNAQQKLLQFDAALASYDAALLIEPNSVETLCNRTRVLCQLRRIDDALQSSERALALDSEYGPAWSSYAIVLHRLLRYEDSLVAHDRAVALAPRERMVVFQRGNTLRVMKRHREALEAFERVLEIDPDDVDTHFSRAFVYLITGDFARGWPEYEWRWREPQVGSQKRDFAHPTWDGTQSLADQRILLHAEQGFGDTLQFCRYAPLVKALGAHVVLEVQPALKSLLRGLDGVDELVAQDDALPIFDLHCPLLSLPRAFQTELDTIPASPSYLQADPVLVDKWRARLGTAHRPRIGIVWAGNPKHLDDHNRSIALEQLRPLLTDEYEWISLQKPLRDDDRAVLDSLGIGYFGDEVRDFSDTAALIELTDLVLSVDTSVAHLAGALGKPCWVLLPHWPDWRWLFDRDDSPWYPHTRLFRQSEPGEWGSVLSRVSEALRSVAAGNASSRE</sequence>
<dbReference type="SUPFAM" id="SSF53756">
    <property type="entry name" value="UDP-Glycosyltransferase/glycogen phosphorylase"/>
    <property type="match status" value="1"/>
</dbReference>
<keyword evidence="4" id="KW-0175">Coiled coil</keyword>
<keyword evidence="1" id="KW-0677">Repeat</keyword>
<dbReference type="SMART" id="SM00028">
    <property type="entry name" value="TPR"/>
    <property type="match status" value="11"/>
</dbReference>
<dbReference type="Pfam" id="PF13432">
    <property type="entry name" value="TPR_16"/>
    <property type="match status" value="1"/>
</dbReference>
<proteinExistence type="predicted"/>
<feature type="repeat" description="TPR" evidence="3">
    <location>
        <begin position="289"/>
        <end position="322"/>
    </location>
</feature>
<comment type="caution">
    <text evidence="5">The sequence shown here is derived from an EMBL/GenBank/DDBJ whole genome shotgun (WGS) entry which is preliminary data.</text>
</comment>
<name>A0A3R7EA44_9BURK</name>
<feature type="repeat" description="TPR" evidence="3">
    <location>
        <begin position="52"/>
        <end position="85"/>
    </location>
</feature>
<evidence type="ECO:0000256" key="1">
    <source>
        <dbReference type="ARBA" id="ARBA00022737"/>
    </source>
</evidence>
<dbReference type="RefSeq" id="WP_120342236.1">
    <property type="nucleotide sequence ID" value="NZ_MCAS01000001.1"/>
</dbReference>
<feature type="repeat" description="TPR" evidence="3">
    <location>
        <begin position="221"/>
        <end position="254"/>
    </location>
</feature>
<dbReference type="AlphaFoldDB" id="A0A3R7EA44"/>
<organism evidence="5 6">
    <name type="scientific">Paraburkholderia fungorum</name>
    <dbReference type="NCBI Taxonomy" id="134537"/>
    <lineage>
        <taxon>Bacteria</taxon>
        <taxon>Pseudomonadati</taxon>
        <taxon>Pseudomonadota</taxon>
        <taxon>Betaproteobacteria</taxon>
        <taxon>Burkholderiales</taxon>
        <taxon>Burkholderiaceae</taxon>
        <taxon>Paraburkholderia</taxon>
    </lineage>
</organism>
<dbReference type="InterPro" id="IPR019734">
    <property type="entry name" value="TPR_rpt"/>
</dbReference>
<dbReference type="EMBL" id="MCAS01000001">
    <property type="protein sequence ID" value="RKF50613.1"/>
    <property type="molecule type" value="Genomic_DNA"/>
</dbReference>
<accession>A0A3R7EA44</accession>
<dbReference type="PROSITE" id="PS50005">
    <property type="entry name" value="TPR"/>
    <property type="match status" value="6"/>
</dbReference>
<feature type="repeat" description="TPR" evidence="3">
    <location>
        <begin position="187"/>
        <end position="220"/>
    </location>
</feature>
<dbReference type="InterPro" id="IPR051685">
    <property type="entry name" value="Ycf3/AcsC/BcsC/TPR_MFPF"/>
</dbReference>
<gene>
    <name evidence="5" type="ORF">BCY88_00035</name>
</gene>
<dbReference type="InterPro" id="IPR011990">
    <property type="entry name" value="TPR-like_helical_dom_sf"/>
</dbReference>
<dbReference type="Pfam" id="PF07719">
    <property type="entry name" value="TPR_2"/>
    <property type="match status" value="2"/>
</dbReference>
<dbReference type="Gene3D" id="1.25.40.10">
    <property type="entry name" value="Tetratricopeptide repeat domain"/>
    <property type="match status" value="2"/>
</dbReference>
<dbReference type="SUPFAM" id="SSF48452">
    <property type="entry name" value="TPR-like"/>
    <property type="match status" value="2"/>
</dbReference>
<dbReference type="Proteomes" id="UP000283709">
    <property type="component" value="Unassembled WGS sequence"/>
</dbReference>
<dbReference type="Gene3D" id="3.40.50.2000">
    <property type="entry name" value="Glycogen Phosphorylase B"/>
    <property type="match status" value="1"/>
</dbReference>
<dbReference type="Pfam" id="PF13181">
    <property type="entry name" value="TPR_8"/>
    <property type="match status" value="1"/>
</dbReference>
<evidence type="ECO:0000256" key="3">
    <source>
        <dbReference type="PROSITE-ProRule" id="PRU00339"/>
    </source>
</evidence>